<accession>A0ACC1TBQ2</accession>
<name>A0ACC1TBQ2_9APHY</name>
<gene>
    <name evidence="1" type="ORF">NM688_g1427</name>
</gene>
<reference evidence="1" key="1">
    <citation type="submission" date="2022-07" db="EMBL/GenBank/DDBJ databases">
        <title>Genome Sequence of Phlebia brevispora.</title>
        <authorList>
            <person name="Buettner E."/>
        </authorList>
    </citation>
    <scope>NUCLEOTIDE SEQUENCE</scope>
    <source>
        <strain evidence="1">MPL23</strain>
    </source>
</reference>
<protein>
    <submittedName>
        <fullName evidence="1">Uncharacterized protein</fullName>
    </submittedName>
</protein>
<dbReference type="EMBL" id="JANHOG010000151">
    <property type="protein sequence ID" value="KAJ3557531.1"/>
    <property type="molecule type" value="Genomic_DNA"/>
</dbReference>
<sequence>MKKSSTISRDCSCIDAGSKGLKFIVVFLLRPPYTSRTCLASVFTRYTRDTQPTRDKKMMSFEEFREALVAGTAYLISNLSNADDDIPLARLVRRSICPTSGVGQTSRWLVAHCWLRDSLAAPSRDCQLPEIQIQSDGTDGIPVATICTQSIAAKLLFRYTTSTVATMISAYDILVVGAASEYLTVSALTWTLWDSILTSVHEVHFVRKLRRGDYSGLPFLINRYSTLGGLSFLIWSQSHLSAGTSVDIRLVRRRCTRYFVVTIVCVVVSLAAQNVSTAFHMYTLWERRKGTLTTLAVALVLTYSMLVVFTVVTLREQYGHAFTLINKSLCALTQKNLLSVGIWASVLAFDLFMLAMFVLNAFDQPYRRSSEVFKRLRTSGILMYTMLAAVRVINIIVTVSLPPYYVFTVPVTQWAINSIAMSRLLIQIEGAKASESRNQRVSYEMVYM</sequence>
<keyword evidence="2" id="KW-1185">Reference proteome</keyword>
<organism evidence="1 2">
    <name type="scientific">Phlebia brevispora</name>
    <dbReference type="NCBI Taxonomy" id="194682"/>
    <lineage>
        <taxon>Eukaryota</taxon>
        <taxon>Fungi</taxon>
        <taxon>Dikarya</taxon>
        <taxon>Basidiomycota</taxon>
        <taxon>Agaricomycotina</taxon>
        <taxon>Agaricomycetes</taxon>
        <taxon>Polyporales</taxon>
        <taxon>Meruliaceae</taxon>
        <taxon>Phlebia</taxon>
    </lineage>
</organism>
<comment type="caution">
    <text evidence="1">The sequence shown here is derived from an EMBL/GenBank/DDBJ whole genome shotgun (WGS) entry which is preliminary data.</text>
</comment>
<dbReference type="Proteomes" id="UP001148662">
    <property type="component" value="Unassembled WGS sequence"/>
</dbReference>
<evidence type="ECO:0000313" key="2">
    <source>
        <dbReference type="Proteomes" id="UP001148662"/>
    </source>
</evidence>
<proteinExistence type="predicted"/>
<evidence type="ECO:0000313" key="1">
    <source>
        <dbReference type="EMBL" id="KAJ3557531.1"/>
    </source>
</evidence>